<dbReference type="GO" id="GO:0003824">
    <property type="term" value="F:catalytic activity"/>
    <property type="evidence" value="ECO:0007669"/>
    <property type="project" value="InterPro"/>
</dbReference>
<evidence type="ECO:0000259" key="1">
    <source>
        <dbReference type="PROSITE" id="PS51747"/>
    </source>
</evidence>
<accession>A0A6C0D0S3</accession>
<name>A0A6C0D0S3_9ZZZZ</name>
<reference evidence="2" key="1">
    <citation type="journal article" date="2020" name="Nature">
        <title>Giant virus diversity and host interactions through global metagenomics.</title>
        <authorList>
            <person name="Schulz F."/>
            <person name="Roux S."/>
            <person name="Paez-Espino D."/>
            <person name="Jungbluth S."/>
            <person name="Walsh D.A."/>
            <person name="Denef V.J."/>
            <person name="McMahon K.D."/>
            <person name="Konstantinidis K.T."/>
            <person name="Eloe-Fadrosh E.A."/>
            <person name="Kyrpides N.C."/>
            <person name="Woyke T."/>
        </authorList>
    </citation>
    <scope>NUCLEOTIDE SEQUENCE</scope>
    <source>
        <strain evidence="2">GVMAG-M-3300023174-102</strain>
    </source>
</reference>
<organism evidence="2">
    <name type="scientific">viral metagenome</name>
    <dbReference type="NCBI Taxonomy" id="1070528"/>
    <lineage>
        <taxon>unclassified sequences</taxon>
        <taxon>metagenomes</taxon>
        <taxon>organismal metagenomes</taxon>
    </lineage>
</organism>
<evidence type="ECO:0000313" key="2">
    <source>
        <dbReference type="EMBL" id="QHT09499.1"/>
    </source>
</evidence>
<feature type="domain" description="CMP/dCMP-type deaminase" evidence="1">
    <location>
        <begin position="9"/>
        <end position="125"/>
    </location>
</feature>
<dbReference type="InterPro" id="IPR002125">
    <property type="entry name" value="CMP_dCMP_dom"/>
</dbReference>
<dbReference type="AlphaFoldDB" id="A0A6C0D0S3"/>
<dbReference type="EMBL" id="MN739512">
    <property type="protein sequence ID" value="QHT09499.1"/>
    <property type="molecule type" value="Genomic_DNA"/>
</dbReference>
<protein>
    <recommendedName>
        <fullName evidence="1">CMP/dCMP-type deaminase domain-containing protein</fullName>
    </recommendedName>
</protein>
<dbReference type="SUPFAM" id="SSF53927">
    <property type="entry name" value="Cytidine deaminase-like"/>
    <property type="match status" value="1"/>
</dbReference>
<dbReference type="PROSITE" id="PS51747">
    <property type="entry name" value="CYT_DCMP_DEAMINASES_2"/>
    <property type="match status" value="1"/>
</dbReference>
<dbReference type="InterPro" id="IPR016193">
    <property type="entry name" value="Cytidine_deaminase-like"/>
</dbReference>
<sequence length="125" mass="14344">MTVIKDAKEYHTKNLQIAKKFAFMSEMVQKHGCIIVHNGKVISYGFNNMICYGYDTPSHLYSYHAEIDAIGRMKKYSKNFLAHCELYVVRVGYKTDYGMLKNSKPCTNCCNKISKTGIGKIYYSV</sequence>
<dbReference type="Gene3D" id="3.40.140.10">
    <property type="entry name" value="Cytidine Deaminase, domain 2"/>
    <property type="match status" value="1"/>
</dbReference>
<dbReference type="Pfam" id="PF00383">
    <property type="entry name" value="dCMP_cyt_deam_1"/>
    <property type="match status" value="1"/>
</dbReference>
<proteinExistence type="predicted"/>